<name>A0A1V4KVJ7_PATFA</name>
<dbReference type="GO" id="GO:0017119">
    <property type="term" value="C:Golgi transport complex"/>
    <property type="evidence" value="ECO:0007669"/>
    <property type="project" value="InterPro"/>
</dbReference>
<dbReference type="EMBL" id="LSYS01001520">
    <property type="protein sequence ID" value="OPJ88462.1"/>
    <property type="molecule type" value="Genomic_DNA"/>
</dbReference>
<keyword evidence="4" id="KW-0813">Transport</keyword>
<reference evidence="9 10" key="1">
    <citation type="submission" date="2016-02" db="EMBL/GenBank/DDBJ databases">
        <title>Band-tailed pigeon sequencing and assembly.</title>
        <authorList>
            <person name="Soares A.E."/>
            <person name="Novak B.J."/>
            <person name="Rice E.S."/>
            <person name="O'Connell B."/>
            <person name="Chang D."/>
            <person name="Weber S."/>
            <person name="Shapiro B."/>
        </authorList>
    </citation>
    <scope>NUCLEOTIDE SEQUENCE [LARGE SCALE GENOMIC DNA]</scope>
    <source>
        <strain evidence="9">BTP2013</strain>
        <tissue evidence="9">Blood</tissue>
    </source>
</reference>
<comment type="similarity">
    <text evidence="2">Belongs to the COG1 family.</text>
</comment>
<dbReference type="PANTHER" id="PTHR31658:SF0">
    <property type="entry name" value="CONSERVED OLIGOMERIC GOLGI COMPLEX SUBUNIT 1"/>
    <property type="match status" value="1"/>
</dbReference>
<sequence length="872" mass="96208">MGRERLGLDLEPSCYTSAAPHTSTKAALDFFKMQSFYRAAAQLKLLLDVPEKVWGAVEGGRYLPAARLHLLGAHLRRQLQLDAPRARASPVLARFPILLRQVATASHLRSTILQESKSLLKSQTVSDQAVAEALCAIMLLEDSSPRQALADFLLARKLAIQQLLNQPHHGAGIKAQVCSLMELLTTTLYQAHALFYTLPEGTPPDPALPCGLLFSTLESTTGQHPAGRGGVLEDEVKLSSWFRYLPESVVEFRPALRTLVHPISQDYLRETLQQWIAMCSDDIRAGVSNLLVYVKSMKGLAGIRDAVWELLTSESVSQNWEAVCRRLLDKPVSFWEDLLQQLFLDRLETLTKEAFDSISSSSKQLLTLALQELEVNANTSALSKHIQFEHNVALFLWSESSSDLPADAAWSFCSALDSKLKARLDDLLSYLPADPKEAAPALQPRSAFNRYADAGTVEGLLRDRCIACIQHVLGCVHAELQSAQSLLGGQADAPSAGRLNTVLFMARLCQSLPELCPHLKQCILGQAGSAETALKETRSGKKLGKGKAQEVTPVQAKWQGVKAELLQQSLLAYQIWSSAVTKGLVQCFTRTLLLDTAGSVLATATNWDEIEIQEETESGNSVTSKIRLPVQPSWYVQCLLFSLCQEMNRVGGHTLPKVTLQELLRTCMAEVLAAYEKLVEEKQEKKAGTFPMTQNRALQLLYDLRYLSIILTAKSEEAKSSRIKHDSRIEKVTDFLEGHIDPFDLDVFTPHLNSNLNRLVQRTSVLFGLLTGTENQYVSRSGALSNQEPHNILPLAASQIRFGLLPLSMSSSRKSKSATRSTERVQVPAPALPRADDEALRPGSLFRQLVTEEDDAAAPSLFKLGWLSGMTK</sequence>
<gene>
    <name evidence="9" type="primary">COG1</name>
    <name evidence="9" type="ORF">AV530_003018</name>
</gene>
<keyword evidence="6" id="KW-0333">Golgi apparatus</keyword>
<dbReference type="GO" id="GO:0015031">
    <property type="term" value="P:protein transport"/>
    <property type="evidence" value="ECO:0007669"/>
    <property type="project" value="UniProtKB-KW"/>
</dbReference>
<dbReference type="AlphaFoldDB" id="A0A1V4KVJ7"/>
<accession>A0A1V4KVJ7</accession>
<dbReference type="Proteomes" id="UP000190648">
    <property type="component" value="Unassembled WGS sequence"/>
</dbReference>
<dbReference type="PANTHER" id="PTHR31658">
    <property type="entry name" value="CONSERVED OLIGOMERIC GOLGI COMPLEX SUBUNIT 1"/>
    <property type="match status" value="1"/>
</dbReference>
<dbReference type="GO" id="GO:0000139">
    <property type="term" value="C:Golgi membrane"/>
    <property type="evidence" value="ECO:0007669"/>
    <property type="project" value="UniProtKB-SubCell"/>
</dbReference>
<dbReference type="InterPro" id="IPR033370">
    <property type="entry name" value="COG1"/>
</dbReference>
<evidence type="ECO:0000256" key="8">
    <source>
        <dbReference type="SAM" id="MobiDB-lite"/>
    </source>
</evidence>
<evidence type="ECO:0000256" key="1">
    <source>
        <dbReference type="ARBA" id="ARBA00004395"/>
    </source>
</evidence>
<organism evidence="9 10">
    <name type="scientific">Patagioenas fasciata monilis</name>
    <dbReference type="NCBI Taxonomy" id="372326"/>
    <lineage>
        <taxon>Eukaryota</taxon>
        <taxon>Metazoa</taxon>
        <taxon>Chordata</taxon>
        <taxon>Craniata</taxon>
        <taxon>Vertebrata</taxon>
        <taxon>Euteleostomi</taxon>
        <taxon>Archelosauria</taxon>
        <taxon>Archosauria</taxon>
        <taxon>Dinosauria</taxon>
        <taxon>Saurischia</taxon>
        <taxon>Theropoda</taxon>
        <taxon>Coelurosauria</taxon>
        <taxon>Aves</taxon>
        <taxon>Neognathae</taxon>
        <taxon>Neoaves</taxon>
        <taxon>Columbimorphae</taxon>
        <taxon>Columbiformes</taxon>
        <taxon>Columbidae</taxon>
        <taxon>Patagioenas</taxon>
    </lineage>
</organism>
<feature type="region of interest" description="Disordered" evidence="8">
    <location>
        <begin position="813"/>
        <end position="838"/>
    </location>
</feature>
<evidence type="ECO:0000256" key="3">
    <source>
        <dbReference type="ARBA" id="ARBA00020978"/>
    </source>
</evidence>
<evidence type="ECO:0000256" key="2">
    <source>
        <dbReference type="ARBA" id="ARBA00006653"/>
    </source>
</evidence>
<keyword evidence="10" id="KW-1185">Reference proteome</keyword>
<keyword evidence="5" id="KW-0653">Protein transport</keyword>
<evidence type="ECO:0000256" key="5">
    <source>
        <dbReference type="ARBA" id="ARBA00022927"/>
    </source>
</evidence>
<evidence type="ECO:0000313" key="10">
    <source>
        <dbReference type="Proteomes" id="UP000190648"/>
    </source>
</evidence>
<evidence type="ECO:0000256" key="4">
    <source>
        <dbReference type="ARBA" id="ARBA00022448"/>
    </source>
</evidence>
<comment type="caution">
    <text evidence="9">The sequence shown here is derived from an EMBL/GenBank/DDBJ whole genome shotgun (WGS) entry which is preliminary data.</text>
</comment>
<comment type="subcellular location">
    <subcellularLocation>
        <location evidence="1">Golgi apparatus membrane</location>
        <topology evidence="1">Peripheral membrane protein</topology>
    </subcellularLocation>
</comment>
<evidence type="ECO:0000313" key="9">
    <source>
        <dbReference type="EMBL" id="OPJ88462.1"/>
    </source>
</evidence>
<evidence type="ECO:0000256" key="7">
    <source>
        <dbReference type="ARBA" id="ARBA00023136"/>
    </source>
</evidence>
<proteinExistence type="inferred from homology"/>
<keyword evidence="7" id="KW-0472">Membrane</keyword>
<dbReference type="OrthoDB" id="46189at2759"/>
<dbReference type="GO" id="GO:0006891">
    <property type="term" value="P:intra-Golgi vesicle-mediated transport"/>
    <property type="evidence" value="ECO:0007669"/>
    <property type="project" value="InterPro"/>
</dbReference>
<protein>
    <recommendedName>
        <fullName evidence="3">Conserved oligomeric Golgi complex subunit 1</fullName>
    </recommendedName>
</protein>
<evidence type="ECO:0000256" key="6">
    <source>
        <dbReference type="ARBA" id="ARBA00023034"/>
    </source>
</evidence>